<name>A0A9P7ZZ32_MORAP</name>
<comment type="caution">
    <text evidence="2">The sequence shown here is derived from an EMBL/GenBank/DDBJ whole genome shotgun (WGS) entry which is preliminary data.</text>
</comment>
<sequence length="408" mass="45759">RHQYRGLHAPRCPPRASPPPRAVQDTEMQVSCLAFVDDTNWIASSRENLQAIADIAMEFYGINQIEVNPNTSELMVINPPENLSAYNIEIGGDRVVMQPKTVAIRTLGVWVSTDGKNEFTLRMVKQEMAVFCSILARKVITDKQAIYLVNNVLIPRLLYRLTLVILSAHAVTSIVSKYRSIIRHKLGLAVGTANSILHHRRIYGLRDFGDVQEEEQVSTAGLRFQDKGLVGQVTAIRAAALQAESFLQVHPCQSPAVAACFPKHNLLAHRLQAPWQSQHGFHTYLGSAEDAKIAGCCISALPCDYATETGTLAEALNNSATQLQEKLANIETEAAPNHQEYIAANLERQQEALQRRLREQELPRAAAQQQQLREEERARLTEKRARLTEKRARLAAQQQQLRKEERAR</sequence>
<dbReference type="Proteomes" id="UP000717515">
    <property type="component" value="Unassembled WGS sequence"/>
</dbReference>
<evidence type="ECO:0000313" key="3">
    <source>
        <dbReference type="Proteomes" id="UP000717515"/>
    </source>
</evidence>
<feature type="region of interest" description="Disordered" evidence="1">
    <location>
        <begin position="1"/>
        <end position="22"/>
    </location>
</feature>
<proteinExistence type="predicted"/>
<gene>
    <name evidence="2" type="ORF">KVV02_004694</name>
</gene>
<organism evidence="2 3">
    <name type="scientific">Mortierella alpina</name>
    <name type="common">Oleaginous fungus</name>
    <name type="synonym">Mortierella renispora</name>
    <dbReference type="NCBI Taxonomy" id="64518"/>
    <lineage>
        <taxon>Eukaryota</taxon>
        <taxon>Fungi</taxon>
        <taxon>Fungi incertae sedis</taxon>
        <taxon>Mucoromycota</taxon>
        <taxon>Mortierellomycotina</taxon>
        <taxon>Mortierellomycetes</taxon>
        <taxon>Mortierellales</taxon>
        <taxon>Mortierellaceae</taxon>
        <taxon>Mortierella</taxon>
    </lineage>
</organism>
<dbReference type="EMBL" id="JAIFTL010000496">
    <property type="protein sequence ID" value="KAG9319317.1"/>
    <property type="molecule type" value="Genomic_DNA"/>
</dbReference>
<reference evidence="2" key="1">
    <citation type="submission" date="2021-07" db="EMBL/GenBank/DDBJ databases">
        <title>Draft genome of Mortierella alpina, strain LL118, isolated from an aspen leaf litter sample.</title>
        <authorList>
            <person name="Yang S."/>
            <person name="Vinatzer B.A."/>
        </authorList>
    </citation>
    <scope>NUCLEOTIDE SEQUENCE</scope>
    <source>
        <strain evidence="2">LL118</strain>
    </source>
</reference>
<accession>A0A9P7ZZ32</accession>
<evidence type="ECO:0008006" key="4">
    <source>
        <dbReference type="Google" id="ProtNLM"/>
    </source>
</evidence>
<evidence type="ECO:0000256" key="1">
    <source>
        <dbReference type="SAM" id="MobiDB-lite"/>
    </source>
</evidence>
<dbReference type="AlphaFoldDB" id="A0A9P7ZZ32"/>
<feature type="compositionally biased region" description="Pro residues" evidence="1">
    <location>
        <begin position="11"/>
        <end position="21"/>
    </location>
</feature>
<feature type="region of interest" description="Disordered" evidence="1">
    <location>
        <begin position="386"/>
        <end position="408"/>
    </location>
</feature>
<protein>
    <recommendedName>
        <fullName evidence="4">Reverse transcriptase domain-containing protein</fullName>
    </recommendedName>
</protein>
<evidence type="ECO:0000313" key="2">
    <source>
        <dbReference type="EMBL" id="KAG9319317.1"/>
    </source>
</evidence>
<feature type="non-terminal residue" evidence="2">
    <location>
        <position position="1"/>
    </location>
</feature>